<feature type="domain" description="Helicase-associated" evidence="1">
    <location>
        <begin position="72"/>
        <end position="131"/>
    </location>
</feature>
<name>A0A1E7EQG5_9STRA</name>
<reference evidence="2 3" key="1">
    <citation type="submission" date="2016-09" db="EMBL/GenBank/DDBJ databases">
        <title>Extensive genetic diversity and differential bi-allelic expression allows diatom success in the polar Southern Ocean.</title>
        <authorList>
            <consortium name="DOE Joint Genome Institute"/>
            <person name="Mock T."/>
            <person name="Otillar R.P."/>
            <person name="Strauss J."/>
            <person name="Dupont C."/>
            <person name="Frickenhaus S."/>
            <person name="Maumus F."/>
            <person name="Mcmullan M."/>
            <person name="Sanges R."/>
            <person name="Schmutz J."/>
            <person name="Toseland A."/>
            <person name="Valas R."/>
            <person name="Veluchamy A."/>
            <person name="Ward B.J."/>
            <person name="Allen A."/>
            <person name="Barry K."/>
            <person name="Falciatore A."/>
            <person name="Ferrante M."/>
            <person name="Fortunato A.E."/>
            <person name="Gloeckner G."/>
            <person name="Gruber A."/>
            <person name="Hipkin R."/>
            <person name="Janech M."/>
            <person name="Kroth P."/>
            <person name="Leese F."/>
            <person name="Lindquist E."/>
            <person name="Lyon B.R."/>
            <person name="Martin J."/>
            <person name="Mayer C."/>
            <person name="Parker M."/>
            <person name="Quesneville H."/>
            <person name="Raymond J."/>
            <person name="Uhlig C."/>
            <person name="Valentin K.U."/>
            <person name="Worden A.Z."/>
            <person name="Armbrust E.V."/>
            <person name="Bowler C."/>
            <person name="Green B."/>
            <person name="Moulton V."/>
            <person name="Van Oosterhout C."/>
            <person name="Grigoriev I."/>
        </authorList>
    </citation>
    <scope>NUCLEOTIDE SEQUENCE [LARGE SCALE GENOMIC DNA]</scope>
    <source>
        <strain evidence="2 3">CCMP1102</strain>
    </source>
</reference>
<organism evidence="2 3">
    <name type="scientific">Fragilariopsis cylindrus CCMP1102</name>
    <dbReference type="NCBI Taxonomy" id="635003"/>
    <lineage>
        <taxon>Eukaryota</taxon>
        <taxon>Sar</taxon>
        <taxon>Stramenopiles</taxon>
        <taxon>Ochrophyta</taxon>
        <taxon>Bacillariophyta</taxon>
        <taxon>Bacillariophyceae</taxon>
        <taxon>Bacillariophycidae</taxon>
        <taxon>Bacillariales</taxon>
        <taxon>Bacillariaceae</taxon>
        <taxon>Fragilariopsis</taxon>
    </lineage>
</organism>
<dbReference type="KEGG" id="fcy:FRACYDRAFT_196883"/>
<feature type="domain" description="Helicase-associated" evidence="1">
    <location>
        <begin position="1"/>
        <end position="57"/>
    </location>
</feature>
<gene>
    <name evidence="2" type="ORF">FRACYDRAFT_196883</name>
</gene>
<protein>
    <recommendedName>
        <fullName evidence="1">Helicase-associated domain-containing protein</fullName>
    </recommendedName>
</protein>
<dbReference type="Proteomes" id="UP000095751">
    <property type="component" value="Unassembled WGS sequence"/>
</dbReference>
<dbReference type="InterPro" id="IPR005114">
    <property type="entry name" value="Helicase_assoc"/>
</dbReference>
<dbReference type="AlphaFoldDB" id="A0A1E7EQG5"/>
<dbReference type="Pfam" id="PF03457">
    <property type="entry name" value="HA"/>
    <property type="match status" value="3"/>
</dbReference>
<keyword evidence="3" id="KW-1185">Reference proteome</keyword>
<dbReference type="InParanoid" id="A0A1E7EQG5"/>
<accession>A0A1E7EQG5</accession>
<dbReference type="PANTHER" id="PTHR33418:SF1">
    <property type="entry name" value="HELICASE-ASSOCIATED DOMAIN-CONTAINING PROTEIN"/>
    <property type="match status" value="1"/>
</dbReference>
<dbReference type="PANTHER" id="PTHR33418">
    <property type="entry name" value="HELICASE-ASSOCIATED"/>
    <property type="match status" value="1"/>
</dbReference>
<feature type="non-terminal residue" evidence="2">
    <location>
        <position position="1"/>
    </location>
</feature>
<feature type="domain" description="Helicase-associated" evidence="1">
    <location>
        <begin position="139"/>
        <end position="200"/>
    </location>
</feature>
<dbReference type="EMBL" id="KV784382">
    <property type="protein sequence ID" value="OEU08115.1"/>
    <property type="molecule type" value="Genomic_DNA"/>
</dbReference>
<dbReference type="Gene3D" id="6.10.140.530">
    <property type="match status" value="3"/>
</dbReference>
<proteinExistence type="predicted"/>
<evidence type="ECO:0000259" key="1">
    <source>
        <dbReference type="Pfam" id="PF03457"/>
    </source>
</evidence>
<evidence type="ECO:0000313" key="3">
    <source>
        <dbReference type="Proteomes" id="UP000095751"/>
    </source>
</evidence>
<dbReference type="OrthoDB" id="58859at2759"/>
<sequence length="229" mass="27759">WMKMFQKLVTYRKLHKNTLVPRLYKEDPKLGRWVYSQRQNYKNDDILPNRLALLNSIYFKLEGAAAARDQMTWMNMYQKIVAYKKMHKNNTVPFHYQEDPKLGHWVSQQRKKYKNEELLPERVDLLKTIGFEWDGEKYDELWMGMFQKLVAYKDMHENCMVPSHYQEDLKLGHWVSRQRKKYKNDSLLPNRLTLLNSIDFEWVWIGSVKRKKSQDNDDSGLSSFKQRGW</sequence>
<evidence type="ECO:0000313" key="2">
    <source>
        <dbReference type="EMBL" id="OEU08115.1"/>
    </source>
</evidence>